<gene>
    <name evidence="1" type="ORF">MGAL_10B086966</name>
</gene>
<dbReference type="OrthoDB" id="6137886at2759"/>
<evidence type="ECO:0000313" key="2">
    <source>
        <dbReference type="Proteomes" id="UP000596742"/>
    </source>
</evidence>
<dbReference type="EMBL" id="UYJE01006500">
    <property type="protein sequence ID" value="VDI46507.1"/>
    <property type="molecule type" value="Genomic_DNA"/>
</dbReference>
<dbReference type="Proteomes" id="UP000596742">
    <property type="component" value="Unassembled WGS sequence"/>
</dbReference>
<dbReference type="InterPro" id="IPR011042">
    <property type="entry name" value="6-blade_b-propeller_TolB-like"/>
</dbReference>
<proteinExistence type="predicted"/>
<keyword evidence="2" id="KW-1185">Reference proteome</keyword>
<comment type="caution">
    <text evidence="1">The sequence shown here is derived from an EMBL/GenBank/DDBJ whole genome shotgun (WGS) entry which is preliminary data.</text>
</comment>
<dbReference type="Gene3D" id="2.120.10.30">
    <property type="entry name" value="TolB, C-terminal domain"/>
    <property type="match status" value="1"/>
</dbReference>
<evidence type="ECO:0000313" key="1">
    <source>
        <dbReference type="EMBL" id="VDI46507.1"/>
    </source>
</evidence>
<dbReference type="AlphaFoldDB" id="A0A8B6FBK4"/>
<dbReference type="SUPFAM" id="SSF63829">
    <property type="entry name" value="Calcium-dependent phosphotriesterase"/>
    <property type="match status" value="1"/>
</dbReference>
<accession>A0A8B6FBK4</accession>
<protein>
    <submittedName>
        <fullName evidence="1">Uncharacterized protein</fullName>
    </submittedName>
</protein>
<reference evidence="1" key="1">
    <citation type="submission" date="2018-11" db="EMBL/GenBank/DDBJ databases">
        <authorList>
            <person name="Alioto T."/>
            <person name="Alioto T."/>
        </authorList>
    </citation>
    <scope>NUCLEOTIDE SEQUENCE</scope>
</reference>
<name>A0A8B6FBK4_MYTGA</name>
<organism evidence="1 2">
    <name type="scientific">Mytilus galloprovincialis</name>
    <name type="common">Mediterranean mussel</name>
    <dbReference type="NCBI Taxonomy" id="29158"/>
    <lineage>
        <taxon>Eukaryota</taxon>
        <taxon>Metazoa</taxon>
        <taxon>Spiralia</taxon>
        <taxon>Lophotrochozoa</taxon>
        <taxon>Mollusca</taxon>
        <taxon>Bivalvia</taxon>
        <taxon>Autobranchia</taxon>
        <taxon>Pteriomorphia</taxon>
        <taxon>Mytilida</taxon>
        <taxon>Mytiloidea</taxon>
        <taxon>Mytilidae</taxon>
        <taxon>Mytilinae</taxon>
        <taxon>Mytilus</taxon>
    </lineage>
</organism>
<sequence>MSRSIHVTQDHRVIIGAISQAPIFPATDRSVVIVMDHKGNRQKEYEHDKNNTPLFTYPRNITSTINGNIFVIDKQMANGKGPGRVVVLGHGGGVIQIYSGHPDINTQNESFKPSDLLTMSSGSIVVIDRHISTIHILNSRGQLMTYHNLSDIGIIHPYSLALSSSGNLYIGCTCKQGSSDTYKPKLYELDYYGI</sequence>